<protein>
    <recommendedName>
        <fullName evidence="1">Cyclophilin-like domain-containing protein</fullName>
    </recommendedName>
</protein>
<dbReference type="AlphaFoldDB" id="A0A9D1E310"/>
<dbReference type="InterPro" id="IPR029000">
    <property type="entry name" value="Cyclophilin-like_dom_sf"/>
</dbReference>
<dbReference type="Proteomes" id="UP000824200">
    <property type="component" value="Unassembled WGS sequence"/>
</dbReference>
<dbReference type="Gene3D" id="2.40.100.20">
    <property type="match status" value="1"/>
</dbReference>
<dbReference type="EMBL" id="DVHL01000004">
    <property type="protein sequence ID" value="HIR65336.1"/>
    <property type="molecule type" value="Genomic_DNA"/>
</dbReference>
<proteinExistence type="predicted"/>
<dbReference type="InterPro" id="IPR041183">
    <property type="entry name" value="Cyclophilin-like"/>
</dbReference>
<name>A0A9D1E310_9BACT</name>
<sequence>MYITVNEVKLTVKMEDNSSAQALKSLLEKGDITVDMKDYAGFEKVGFLPQSLPRNDSQINTQAGDIILYNGNQFVIYYGTNSWSLTRLGKIQNVTPAQLRQLLGDGNVTATLSLH</sequence>
<gene>
    <name evidence="2" type="ORF">IAC95_00370</name>
</gene>
<evidence type="ECO:0000313" key="3">
    <source>
        <dbReference type="Proteomes" id="UP000824200"/>
    </source>
</evidence>
<feature type="domain" description="Cyclophilin-like" evidence="1">
    <location>
        <begin position="3"/>
        <end position="112"/>
    </location>
</feature>
<dbReference type="SUPFAM" id="SSF50891">
    <property type="entry name" value="Cyclophilin-like"/>
    <property type="match status" value="1"/>
</dbReference>
<comment type="caution">
    <text evidence="2">The sequence shown here is derived from an EMBL/GenBank/DDBJ whole genome shotgun (WGS) entry which is preliminary data.</text>
</comment>
<dbReference type="Pfam" id="PF18050">
    <property type="entry name" value="Cyclophil_like2"/>
    <property type="match status" value="1"/>
</dbReference>
<accession>A0A9D1E310</accession>
<evidence type="ECO:0000313" key="2">
    <source>
        <dbReference type="EMBL" id="HIR65336.1"/>
    </source>
</evidence>
<reference evidence="2" key="1">
    <citation type="submission" date="2020-10" db="EMBL/GenBank/DDBJ databases">
        <authorList>
            <person name="Gilroy R."/>
        </authorList>
    </citation>
    <scope>NUCLEOTIDE SEQUENCE</scope>
    <source>
        <strain evidence="2">CHK121-14286</strain>
    </source>
</reference>
<evidence type="ECO:0000259" key="1">
    <source>
        <dbReference type="Pfam" id="PF18050"/>
    </source>
</evidence>
<organism evidence="2 3">
    <name type="scientific">Candidatus Fimimonas gallinarum</name>
    <dbReference type="NCBI Taxonomy" id="2840821"/>
    <lineage>
        <taxon>Bacteria</taxon>
        <taxon>Pseudomonadati</taxon>
        <taxon>Myxococcota</taxon>
        <taxon>Myxococcia</taxon>
        <taxon>Myxococcales</taxon>
        <taxon>Cystobacterineae</taxon>
        <taxon>Myxococcaceae</taxon>
        <taxon>Myxococcaceae incertae sedis</taxon>
        <taxon>Candidatus Fimimonas</taxon>
    </lineage>
</organism>
<reference evidence="2" key="2">
    <citation type="journal article" date="2021" name="PeerJ">
        <title>Extensive microbial diversity within the chicken gut microbiome revealed by metagenomics and culture.</title>
        <authorList>
            <person name="Gilroy R."/>
            <person name="Ravi A."/>
            <person name="Getino M."/>
            <person name="Pursley I."/>
            <person name="Horton D.L."/>
            <person name="Alikhan N.F."/>
            <person name="Baker D."/>
            <person name="Gharbi K."/>
            <person name="Hall N."/>
            <person name="Watson M."/>
            <person name="Adriaenssens E.M."/>
            <person name="Foster-Nyarko E."/>
            <person name="Jarju S."/>
            <person name="Secka A."/>
            <person name="Antonio M."/>
            <person name="Oren A."/>
            <person name="Chaudhuri R.R."/>
            <person name="La Ragione R."/>
            <person name="Hildebrand F."/>
            <person name="Pallen M.J."/>
        </authorList>
    </citation>
    <scope>NUCLEOTIDE SEQUENCE</scope>
    <source>
        <strain evidence="2">CHK121-14286</strain>
    </source>
</reference>